<name>F2AXC9_RHOBT</name>
<keyword evidence="2" id="KW-0472">Membrane</keyword>
<evidence type="ECO:0000313" key="3">
    <source>
        <dbReference type="EMBL" id="EGF25642.1"/>
    </source>
</evidence>
<dbReference type="EMBL" id="AFAR01000216">
    <property type="protein sequence ID" value="EGF25642.1"/>
    <property type="molecule type" value="Genomic_DNA"/>
</dbReference>
<proteinExistence type="predicted"/>
<evidence type="ECO:0000256" key="2">
    <source>
        <dbReference type="SAM" id="Phobius"/>
    </source>
</evidence>
<gene>
    <name evidence="3" type="ORF">RBWH47_01837</name>
</gene>
<evidence type="ECO:0000256" key="1">
    <source>
        <dbReference type="SAM" id="MobiDB-lite"/>
    </source>
</evidence>
<feature type="transmembrane region" description="Helical" evidence="2">
    <location>
        <begin position="94"/>
        <end position="119"/>
    </location>
</feature>
<keyword evidence="2" id="KW-0812">Transmembrane</keyword>
<dbReference type="RefSeq" id="WP_007328289.1">
    <property type="nucleotide sequence ID" value="NZ_AFAR01000216.1"/>
</dbReference>
<sequence>MTSAEANLELPSPNEGVDSSAEQTHGVTDRVHRSIVIQPGTVAPAYLNGTNDDDAAQWSNRPVATLTVLFFVTGAFGIPLLWRNPNFSAWQRVFWSIVVLIYTIALFAGVGMLVLHTLAPTQGN</sequence>
<evidence type="ECO:0000313" key="4">
    <source>
        <dbReference type="Proteomes" id="UP000006222"/>
    </source>
</evidence>
<comment type="caution">
    <text evidence="3">The sequence shown here is derived from an EMBL/GenBank/DDBJ whole genome shotgun (WGS) entry which is preliminary data.</text>
</comment>
<feature type="transmembrane region" description="Helical" evidence="2">
    <location>
        <begin position="63"/>
        <end position="82"/>
    </location>
</feature>
<organism evidence="3 4">
    <name type="scientific">Rhodopirellula baltica WH47</name>
    <dbReference type="NCBI Taxonomy" id="991778"/>
    <lineage>
        <taxon>Bacteria</taxon>
        <taxon>Pseudomonadati</taxon>
        <taxon>Planctomycetota</taxon>
        <taxon>Planctomycetia</taxon>
        <taxon>Pirellulales</taxon>
        <taxon>Pirellulaceae</taxon>
        <taxon>Rhodopirellula</taxon>
    </lineage>
</organism>
<protein>
    <submittedName>
        <fullName evidence="3">Uncharacterized protein</fullName>
    </submittedName>
</protein>
<dbReference type="PATRIC" id="fig|991778.3.peg.4640"/>
<accession>F2AXC9</accession>
<reference evidence="3 4" key="1">
    <citation type="journal article" date="2013" name="Mar. Genomics">
        <title>Expression of sulfatases in Rhodopirellula baltica and the diversity of sulfatases in the genus Rhodopirellula.</title>
        <authorList>
            <person name="Wegner C.E."/>
            <person name="Richter-Heitmann T."/>
            <person name="Klindworth A."/>
            <person name="Klockow C."/>
            <person name="Richter M."/>
            <person name="Achstetter T."/>
            <person name="Glockner F.O."/>
            <person name="Harder J."/>
        </authorList>
    </citation>
    <scope>NUCLEOTIDE SEQUENCE [LARGE SCALE GENOMIC DNA]</scope>
    <source>
        <strain evidence="3 4">WH47</strain>
    </source>
</reference>
<feature type="region of interest" description="Disordered" evidence="1">
    <location>
        <begin position="1"/>
        <end position="30"/>
    </location>
</feature>
<keyword evidence="2" id="KW-1133">Transmembrane helix</keyword>
<dbReference type="AlphaFoldDB" id="F2AXC9"/>
<dbReference type="Proteomes" id="UP000006222">
    <property type="component" value="Unassembled WGS sequence"/>
</dbReference>